<keyword evidence="2" id="KW-1185">Reference proteome</keyword>
<evidence type="ECO:0008006" key="3">
    <source>
        <dbReference type="Google" id="ProtNLM"/>
    </source>
</evidence>
<dbReference type="AlphaFoldDB" id="A0A4V3DYZ6"/>
<evidence type="ECO:0000313" key="2">
    <source>
        <dbReference type="Proteomes" id="UP000295122"/>
    </source>
</evidence>
<organism evidence="1 2">
    <name type="scientific">Enterovirga rhinocerotis</name>
    <dbReference type="NCBI Taxonomy" id="1339210"/>
    <lineage>
        <taxon>Bacteria</taxon>
        <taxon>Pseudomonadati</taxon>
        <taxon>Pseudomonadota</taxon>
        <taxon>Alphaproteobacteria</taxon>
        <taxon>Hyphomicrobiales</taxon>
        <taxon>Methylobacteriaceae</taxon>
        <taxon>Enterovirga</taxon>
    </lineage>
</organism>
<gene>
    <name evidence="1" type="ORF">EV668_1837</name>
</gene>
<proteinExistence type="predicted"/>
<dbReference type="Proteomes" id="UP000295122">
    <property type="component" value="Unassembled WGS sequence"/>
</dbReference>
<reference evidence="1 2" key="1">
    <citation type="submission" date="2019-03" db="EMBL/GenBank/DDBJ databases">
        <title>Genomic Encyclopedia of Type Strains, Phase IV (KMG-IV): sequencing the most valuable type-strain genomes for metagenomic binning, comparative biology and taxonomic classification.</title>
        <authorList>
            <person name="Goeker M."/>
        </authorList>
    </citation>
    <scope>NUCLEOTIDE SEQUENCE [LARGE SCALE GENOMIC DNA]</scope>
    <source>
        <strain evidence="1 2">DSM 25903</strain>
    </source>
</reference>
<dbReference type="OrthoDB" id="122481at2"/>
<sequence>MSVFHDVPGGAALVDWFGHAPRFHDAVLLEIGFASKGRGMLRIHAWTMTDAVDAEGHFILDKHAVVTLALQDVSRIDCTDFDMVPGIIFDLSISQVDEHFHIEWNASYGIVGSIRSKQMEISFRPGKPDQVGGLRDG</sequence>
<dbReference type="EMBL" id="SNZR01000011">
    <property type="protein sequence ID" value="TDR94549.1"/>
    <property type="molecule type" value="Genomic_DNA"/>
</dbReference>
<comment type="caution">
    <text evidence="1">The sequence shown here is derived from an EMBL/GenBank/DDBJ whole genome shotgun (WGS) entry which is preliminary data.</text>
</comment>
<protein>
    <recommendedName>
        <fullName evidence="3">Immunity protein 50 of polymorphic toxin system</fullName>
    </recommendedName>
</protein>
<evidence type="ECO:0000313" key="1">
    <source>
        <dbReference type="EMBL" id="TDR94549.1"/>
    </source>
</evidence>
<dbReference type="RefSeq" id="WP_133769430.1">
    <property type="nucleotide sequence ID" value="NZ_SNZR01000011.1"/>
</dbReference>
<accession>A0A4V3DYZ6</accession>
<name>A0A4V3DYZ6_9HYPH</name>